<evidence type="ECO:0000256" key="5">
    <source>
        <dbReference type="ARBA" id="ARBA00022989"/>
    </source>
</evidence>
<feature type="transmembrane region" description="Helical" evidence="8">
    <location>
        <begin position="179"/>
        <end position="198"/>
    </location>
</feature>
<dbReference type="GO" id="GO:0005886">
    <property type="term" value="C:plasma membrane"/>
    <property type="evidence" value="ECO:0007669"/>
    <property type="project" value="TreeGrafter"/>
</dbReference>
<feature type="transmembrane region" description="Helical" evidence="8">
    <location>
        <begin position="509"/>
        <end position="528"/>
    </location>
</feature>
<evidence type="ECO:0000313" key="12">
    <source>
        <dbReference type="EMBL" id="KAI9635373.1"/>
    </source>
</evidence>
<evidence type="ECO:0000256" key="6">
    <source>
        <dbReference type="ARBA" id="ARBA00023136"/>
    </source>
</evidence>
<evidence type="ECO:0000256" key="8">
    <source>
        <dbReference type="SAM" id="Phobius"/>
    </source>
</evidence>
<dbReference type="AlphaFoldDB" id="A0AA38H825"/>
<dbReference type="InterPro" id="IPR045122">
    <property type="entry name" value="Csc1-like"/>
</dbReference>
<comment type="subcellular location">
    <subcellularLocation>
        <location evidence="1">Membrane</location>
        <topology evidence="1">Multi-pass membrane protein</topology>
    </subcellularLocation>
</comment>
<keyword evidence="6 8" id="KW-0472">Membrane</keyword>
<feature type="transmembrane region" description="Helical" evidence="8">
    <location>
        <begin position="655"/>
        <end position="674"/>
    </location>
</feature>
<feature type="region of interest" description="Disordered" evidence="7">
    <location>
        <begin position="291"/>
        <end position="361"/>
    </location>
</feature>
<comment type="similarity">
    <text evidence="2">Belongs to the CSC1 (TC 1.A.17) family.</text>
</comment>
<evidence type="ECO:0000313" key="13">
    <source>
        <dbReference type="Proteomes" id="UP001164286"/>
    </source>
</evidence>
<feature type="domain" description="CSC1/OSCA1-like cytosolic" evidence="11">
    <location>
        <begin position="221"/>
        <end position="441"/>
    </location>
</feature>
<evidence type="ECO:0000256" key="7">
    <source>
        <dbReference type="SAM" id="MobiDB-lite"/>
    </source>
</evidence>
<feature type="compositionally biased region" description="Acidic residues" evidence="7">
    <location>
        <begin position="997"/>
        <end position="1016"/>
    </location>
</feature>
<gene>
    <name evidence="12" type="ORF">MKK02DRAFT_26643</name>
</gene>
<proteinExistence type="inferred from homology"/>
<sequence length="1064" mass="117645">MLAKPWLPPGTGPTPDALGTWFSTQLILSLTIGMSSFCAFCILRTKWDMVYMGRTKLKHYSPSPAHSSESQKASGGKWLGWIIPTVRTSEFTVLQTVGLDAAVLLDFFRMSFMLFSLAAILATVVLMPLNYFKHGTTDSEPDTPPDNSTSLFISYIPSNTTHPIPPTLSELILDPQTSATINLLFTYLFTALTLSFLHRNFRRFVQSRQAFALHLTHSISARTVLVTNVPTHLRGDRALATYFEGCGWRVESVSVCRQVEKVRQALERRTHALLSLESAWTEWMGNPASPAAKGYNPRLYTQESTPSRESSGATVRPQQEASGSTNPWLSTSTSTITPATRDPEAAAPTKETTSARPRPTYRPNWFGTAVDAIEYWEKQFLEADGEVRTLRKTGSFEATHAAFVTFDNINSAQMACQVLHYPYHSQLITQPAPEPRDLVWSQIGISNREGYIRVAVVMLAMVILLLFWIPPVSALASLLSYAEIKKVFPGLARLIKSSPRLAPLVQNSLPSLALITFNALLPFLLSWLSYQQGFVSRSATEYSLMRKYGKSSELTHRYHLFLLISVLFVFLLTTTYFALIRDLADSPMKIPEKLAAALQAPNARNFMVSYVMLQSLGLMPLQLLNLGPLFSLGFARGFYTKTPRDYAEANAPPMLNFGWVYPPALLVFTITLVYSVVSPLILVFGAIYFGTAYVAYKYKLLFSASPPHSIYFKPYESNGEAWLITFRRLVWALILFQIFMTGLFSLGHYTSPYLPLAMVPLIVYTLWWSYSMTEDFKPLSTYLALSSVCEVQRGEGADQAAGLADESIPISQSNLNHRRYGMNDDTLYVAPSSKHTDYSQPPLNNFYYGVLNTGRRRYAHPALSGKLPFPWLPAVKKAPAFGDGAKERRGVVLSLRRKMGQKLSRGKDDGPVGPGAASGRTGPIALPEDWRNEGQWGDTLAADGAGESSSQAPARGMGSSASSSSNINPWGDPTPSLAGQIRRQLSFDPGSGVIALPDEENVWDDPDSEEGDEDNAEGASPVSHDCAEFIVRAIADTSSPCTTITQRGARVEAVQRLLWNLATP</sequence>
<evidence type="ECO:0000259" key="11">
    <source>
        <dbReference type="Pfam" id="PF14703"/>
    </source>
</evidence>
<dbReference type="Pfam" id="PF14703">
    <property type="entry name" value="PHM7_cyt"/>
    <property type="match status" value="1"/>
</dbReference>
<reference evidence="12" key="1">
    <citation type="journal article" date="2022" name="G3 (Bethesda)">
        <title>High quality genome of the basidiomycete yeast Dioszegia hungarica PDD-24b-2 isolated from cloud water.</title>
        <authorList>
            <person name="Jarrige D."/>
            <person name="Haridas S."/>
            <person name="Bleykasten-Grosshans C."/>
            <person name="Joly M."/>
            <person name="Nadalig T."/>
            <person name="Sancelme M."/>
            <person name="Vuilleumier S."/>
            <person name="Grigoriev I.V."/>
            <person name="Amato P."/>
            <person name="Bringel F."/>
        </authorList>
    </citation>
    <scope>NUCLEOTIDE SEQUENCE</scope>
    <source>
        <strain evidence="12">PDD-24b-2</strain>
    </source>
</reference>
<feature type="region of interest" description="Disordered" evidence="7">
    <location>
        <begin position="899"/>
        <end position="1021"/>
    </location>
</feature>
<dbReference type="RefSeq" id="XP_052945150.1">
    <property type="nucleotide sequence ID" value="XM_053087229.1"/>
</dbReference>
<comment type="caution">
    <text evidence="12">The sequence shown here is derived from an EMBL/GenBank/DDBJ whole genome shotgun (WGS) entry which is preliminary data.</text>
</comment>
<evidence type="ECO:0000259" key="10">
    <source>
        <dbReference type="Pfam" id="PF13967"/>
    </source>
</evidence>
<dbReference type="PANTHER" id="PTHR13018:SF5">
    <property type="entry name" value="RE44586P"/>
    <property type="match status" value="1"/>
</dbReference>
<feature type="compositionally biased region" description="Polar residues" evidence="7">
    <location>
        <begin position="299"/>
        <end position="338"/>
    </location>
</feature>
<dbReference type="InterPro" id="IPR027815">
    <property type="entry name" value="CSC1/OSCA1-like_cyt"/>
</dbReference>
<keyword evidence="4 8" id="KW-0812">Transmembrane</keyword>
<evidence type="ECO:0008006" key="14">
    <source>
        <dbReference type="Google" id="ProtNLM"/>
    </source>
</evidence>
<evidence type="ECO:0000256" key="4">
    <source>
        <dbReference type="ARBA" id="ARBA00022692"/>
    </source>
</evidence>
<evidence type="ECO:0000256" key="3">
    <source>
        <dbReference type="ARBA" id="ARBA00022448"/>
    </source>
</evidence>
<dbReference type="PANTHER" id="PTHR13018">
    <property type="entry name" value="PROBABLE MEMBRANE PROTEIN DUF221-RELATED"/>
    <property type="match status" value="1"/>
</dbReference>
<name>A0AA38H825_9TREE</name>
<feature type="transmembrane region" description="Helical" evidence="8">
    <location>
        <begin position="450"/>
        <end position="469"/>
    </location>
</feature>
<dbReference type="GO" id="GO:0005227">
    <property type="term" value="F:calcium-activated cation channel activity"/>
    <property type="evidence" value="ECO:0007669"/>
    <property type="project" value="InterPro"/>
</dbReference>
<evidence type="ECO:0000256" key="2">
    <source>
        <dbReference type="ARBA" id="ARBA00007779"/>
    </source>
</evidence>
<evidence type="ECO:0000259" key="9">
    <source>
        <dbReference type="Pfam" id="PF02714"/>
    </source>
</evidence>
<evidence type="ECO:0000256" key="1">
    <source>
        <dbReference type="ARBA" id="ARBA00004141"/>
    </source>
</evidence>
<accession>A0AA38H825</accession>
<dbReference type="InterPro" id="IPR003864">
    <property type="entry name" value="CSC1/OSCA1-like_7TM"/>
</dbReference>
<feature type="domain" description="CSC1/OSCA1-like 7TM region" evidence="9">
    <location>
        <begin position="454"/>
        <end position="744"/>
    </location>
</feature>
<feature type="transmembrane region" description="Helical" evidence="8">
    <location>
        <begin position="680"/>
        <end position="696"/>
    </location>
</feature>
<feature type="transmembrane region" description="Helical" evidence="8">
    <location>
        <begin position="560"/>
        <end position="579"/>
    </location>
</feature>
<dbReference type="InterPro" id="IPR032880">
    <property type="entry name" value="CSC1/OSCA1-like_N"/>
</dbReference>
<keyword evidence="5 8" id="KW-1133">Transmembrane helix</keyword>
<feature type="transmembrane region" description="Helical" evidence="8">
    <location>
        <begin position="611"/>
        <end position="634"/>
    </location>
</feature>
<feature type="domain" description="CSC1/OSCA1-like N-terminal transmembrane" evidence="10">
    <location>
        <begin position="22"/>
        <end position="199"/>
    </location>
</feature>
<dbReference type="EMBL" id="JAKWFO010000005">
    <property type="protein sequence ID" value="KAI9635373.1"/>
    <property type="molecule type" value="Genomic_DNA"/>
</dbReference>
<feature type="transmembrane region" description="Helical" evidence="8">
    <location>
        <begin position="112"/>
        <end position="132"/>
    </location>
</feature>
<dbReference type="Pfam" id="PF02714">
    <property type="entry name" value="RSN1_7TM"/>
    <property type="match status" value="1"/>
</dbReference>
<dbReference type="Proteomes" id="UP001164286">
    <property type="component" value="Unassembled WGS sequence"/>
</dbReference>
<dbReference type="GeneID" id="77726430"/>
<keyword evidence="3" id="KW-0813">Transport</keyword>
<keyword evidence="13" id="KW-1185">Reference proteome</keyword>
<feature type="transmembrane region" description="Helical" evidence="8">
    <location>
        <begin position="20"/>
        <end position="43"/>
    </location>
</feature>
<protein>
    <recommendedName>
        <fullName evidence="14">DUF221-domain-containing protein</fullName>
    </recommendedName>
</protein>
<dbReference type="Pfam" id="PF13967">
    <property type="entry name" value="RSN1_TM"/>
    <property type="match status" value="1"/>
</dbReference>
<feature type="transmembrane region" description="Helical" evidence="8">
    <location>
        <begin position="729"/>
        <end position="747"/>
    </location>
</feature>
<organism evidence="12 13">
    <name type="scientific">Dioszegia hungarica</name>
    <dbReference type="NCBI Taxonomy" id="4972"/>
    <lineage>
        <taxon>Eukaryota</taxon>
        <taxon>Fungi</taxon>
        <taxon>Dikarya</taxon>
        <taxon>Basidiomycota</taxon>
        <taxon>Agaricomycotina</taxon>
        <taxon>Tremellomycetes</taxon>
        <taxon>Tremellales</taxon>
        <taxon>Bulleribasidiaceae</taxon>
        <taxon>Dioszegia</taxon>
    </lineage>
</organism>